<accession>A0ABQ6HWQ8</accession>
<evidence type="ECO:0000313" key="1">
    <source>
        <dbReference type="EMBL" id="GMA19699.1"/>
    </source>
</evidence>
<name>A0ABQ6HWQ8_9MICO</name>
<protein>
    <recommendedName>
        <fullName evidence="4">DUF2613 domain-containing protein</fullName>
    </recommendedName>
</protein>
<evidence type="ECO:0000313" key="3">
    <source>
        <dbReference type="Proteomes" id="UP001157109"/>
    </source>
</evidence>
<sequence length="67" mass="6500">MLQLLSGLFAGRALVALITAGSVLLGGGAATIAVKAIGSAKAPDDSSAVRTGPKHPVDPAQIISYGG</sequence>
<proteinExistence type="predicted"/>
<reference evidence="3" key="2">
    <citation type="journal article" date="2019" name="Int. J. Syst. Evol. Microbiol.">
        <title>The Global Catalogue of Microorganisms (GCM) 10K type strain sequencing project: providing services to taxonomists for standard genome sequencing and annotation.</title>
        <authorList>
            <consortium name="The Broad Institute Genomics Platform"/>
            <consortium name="The Broad Institute Genome Sequencing Center for Infectious Disease"/>
            <person name="Wu L."/>
            <person name="Ma J."/>
        </authorList>
    </citation>
    <scope>NUCLEOTIDE SEQUENCE [LARGE SCALE GENOMIC DNA]</scope>
    <source>
        <strain evidence="3">NBRC 105830</strain>
    </source>
</reference>
<comment type="caution">
    <text evidence="2">The sequence shown here is derived from an EMBL/GenBank/DDBJ whole genome shotgun (WGS) entry which is preliminary data.</text>
</comment>
<dbReference type="RefSeq" id="WP_284284465.1">
    <property type="nucleotide sequence ID" value="NZ_BSUJ01000001.1"/>
</dbReference>
<keyword evidence="3" id="KW-1185">Reference proteome</keyword>
<reference evidence="2" key="3">
    <citation type="submission" date="2023-02" db="EMBL/GenBank/DDBJ databases">
        <authorList>
            <person name="Sun Q."/>
            <person name="Mori K."/>
        </authorList>
    </citation>
    <scope>NUCLEOTIDE SEQUENCE</scope>
    <source>
        <strain evidence="2">NBRC 105830</strain>
    </source>
</reference>
<gene>
    <name evidence="1" type="ORF">GCM10025862_17200</name>
    <name evidence="2" type="ORF">GCM10025862_39850</name>
</gene>
<organism evidence="2 3">
    <name type="scientific">Arsenicicoccus piscis</name>
    <dbReference type="NCBI Taxonomy" id="673954"/>
    <lineage>
        <taxon>Bacteria</taxon>
        <taxon>Bacillati</taxon>
        <taxon>Actinomycetota</taxon>
        <taxon>Actinomycetes</taxon>
        <taxon>Micrococcales</taxon>
        <taxon>Intrasporangiaceae</taxon>
        <taxon>Arsenicicoccus</taxon>
    </lineage>
</organism>
<dbReference type="EMBL" id="BSUJ01000002">
    <property type="protein sequence ID" value="GMA21964.1"/>
    <property type="molecule type" value="Genomic_DNA"/>
</dbReference>
<evidence type="ECO:0008006" key="4">
    <source>
        <dbReference type="Google" id="ProtNLM"/>
    </source>
</evidence>
<evidence type="ECO:0000313" key="2">
    <source>
        <dbReference type="EMBL" id="GMA21964.1"/>
    </source>
</evidence>
<dbReference type="Proteomes" id="UP001157109">
    <property type="component" value="Unassembled WGS sequence"/>
</dbReference>
<dbReference type="EMBL" id="BSUJ01000001">
    <property type="protein sequence ID" value="GMA19699.1"/>
    <property type="molecule type" value="Genomic_DNA"/>
</dbReference>
<reference evidence="2" key="1">
    <citation type="journal article" date="2014" name="Int. J. Syst. Evol. Microbiol.">
        <title>Complete genome of a new Firmicutes species belonging to the dominant human colonic microbiota ('Ruminococcus bicirculans') reveals two chromosomes and a selective capacity to utilize plant glucans.</title>
        <authorList>
            <consortium name="NISC Comparative Sequencing Program"/>
            <person name="Wegmann U."/>
            <person name="Louis P."/>
            <person name="Goesmann A."/>
            <person name="Henrissat B."/>
            <person name="Duncan S.H."/>
            <person name="Flint H.J."/>
        </authorList>
    </citation>
    <scope>NUCLEOTIDE SEQUENCE</scope>
    <source>
        <strain evidence="2">NBRC 105830</strain>
    </source>
</reference>